<evidence type="ECO:0000313" key="1">
    <source>
        <dbReference type="EMBL" id="SFW73441.1"/>
    </source>
</evidence>
<sequence>MSWGINYYDSSRKNAIFVSESLTLYTMSCSIRKLMLPMFMIVGLQGFSQRMDTATVKPTSIAPARELKSYVWDKFPNHYHILAFNYGNIFPISPGQATQAYINYTSVPVSTGSQKNETFTGTARNGFANRMWSMGGDFESIWKEKNDIVLGIGGFRNVGGDGGFYFHGGYRYVLNMGSISLKPGLDYYAFRGSNHVGDIDNKQQVLYFDGFTSGSEFTITRTHTYMDDNGNEYQETTYHTYSTDRVEVKYRRKAKALQPLLEASGHWRRLSVSMELGYMIQIHQKSTLVFDQVNDYFREREELNTIRMRRNGVLTGPRVSLMIGFLL</sequence>
<evidence type="ECO:0000313" key="2">
    <source>
        <dbReference type="Proteomes" id="UP000183788"/>
    </source>
</evidence>
<accession>A0A1K1RMW3</accession>
<reference evidence="1 2" key="1">
    <citation type="submission" date="2016-11" db="EMBL/GenBank/DDBJ databases">
        <authorList>
            <person name="Jaros S."/>
            <person name="Januszkiewicz K."/>
            <person name="Wedrychowicz H."/>
        </authorList>
    </citation>
    <scope>NUCLEOTIDE SEQUENCE [LARGE SCALE GENOMIC DNA]</scope>
    <source>
        <strain evidence="1 2">DSM 784</strain>
    </source>
</reference>
<proteinExistence type="predicted"/>
<organism evidence="1 2">
    <name type="scientific">Chitinophaga sancti</name>
    <dbReference type="NCBI Taxonomy" id="1004"/>
    <lineage>
        <taxon>Bacteria</taxon>
        <taxon>Pseudomonadati</taxon>
        <taxon>Bacteroidota</taxon>
        <taxon>Chitinophagia</taxon>
        <taxon>Chitinophagales</taxon>
        <taxon>Chitinophagaceae</taxon>
        <taxon>Chitinophaga</taxon>
    </lineage>
</organism>
<dbReference type="EMBL" id="FPIZ01000013">
    <property type="protein sequence ID" value="SFW73441.1"/>
    <property type="molecule type" value="Genomic_DNA"/>
</dbReference>
<name>A0A1K1RMW3_9BACT</name>
<dbReference type="STRING" id="1004.SAMN05661012_04009"/>
<protein>
    <submittedName>
        <fullName evidence="1">Uncharacterized protein</fullName>
    </submittedName>
</protein>
<dbReference type="AlphaFoldDB" id="A0A1K1RMW3"/>
<gene>
    <name evidence="1" type="ORF">SAMN05661012_04009</name>
</gene>
<dbReference type="Proteomes" id="UP000183788">
    <property type="component" value="Unassembled WGS sequence"/>
</dbReference>